<reference evidence="1" key="1">
    <citation type="journal article" date="2021" name="PeerJ">
        <title>Extensive microbial diversity within the chicken gut microbiome revealed by metagenomics and culture.</title>
        <authorList>
            <person name="Gilroy R."/>
            <person name="Ravi A."/>
            <person name="Getino M."/>
            <person name="Pursley I."/>
            <person name="Horton D.L."/>
            <person name="Alikhan N.F."/>
            <person name="Baker D."/>
            <person name="Gharbi K."/>
            <person name="Hall N."/>
            <person name="Watson M."/>
            <person name="Adriaenssens E.M."/>
            <person name="Foster-Nyarko E."/>
            <person name="Jarju S."/>
            <person name="Secka A."/>
            <person name="Antonio M."/>
            <person name="Oren A."/>
            <person name="Chaudhuri R.R."/>
            <person name="La Ragione R."/>
            <person name="Hildebrand F."/>
            <person name="Pallen M.J."/>
        </authorList>
    </citation>
    <scope>NUCLEOTIDE SEQUENCE</scope>
    <source>
        <strain evidence="1">ChiHjej13B12-9602</strain>
    </source>
</reference>
<organism evidence="1 2">
    <name type="scientific">Enorma phocaeensis</name>
    <dbReference type="NCBI Taxonomy" id="1871019"/>
    <lineage>
        <taxon>Bacteria</taxon>
        <taxon>Bacillati</taxon>
        <taxon>Actinomycetota</taxon>
        <taxon>Coriobacteriia</taxon>
        <taxon>Coriobacteriales</taxon>
        <taxon>Coriobacteriaceae</taxon>
        <taxon>Enorma</taxon>
    </lineage>
</organism>
<gene>
    <name evidence="1" type="ORF">K8V70_03520</name>
</gene>
<proteinExistence type="predicted"/>
<sequence>MNVSSASDYALQLLGDAAQGRVHSVFGTSFNVELAGELVHVGPDDQPLSCLGVAIAAGEMPCVLRAIEAGDAVAWDGARLVIQAASRPVSLLVAGAPVAHLSVPRVEGAPVGLDAAVAAAIADLDLAERIGLPWFGEERSVVALTSLARFSSMCLARELGERNPLREESATRAMRSAVEYLVGRGLGLTPSGDDVLCGYGCGLRLLYGGSGLAQTFFTAVAEVYSGKTTAVSEAYLKAICAGYANADYIDLCTTLCAGEVAMLPARLSRVLEVGHTSGADGLLGFAAAFCCLI</sequence>
<evidence type="ECO:0000313" key="1">
    <source>
        <dbReference type="EMBL" id="HJG36921.1"/>
    </source>
</evidence>
<dbReference type="EMBL" id="DYUZ01000014">
    <property type="protein sequence ID" value="HJG36921.1"/>
    <property type="molecule type" value="Genomic_DNA"/>
</dbReference>
<name>A0A921ISV4_9ACTN</name>
<dbReference type="RefSeq" id="WP_273189377.1">
    <property type="nucleotide sequence ID" value="NZ_DYUZ01000014.1"/>
</dbReference>
<dbReference type="AlphaFoldDB" id="A0A921ISV4"/>
<protein>
    <submittedName>
        <fullName evidence="1">DUF2877 domain-containing protein</fullName>
    </submittedName>
</protein>
<comment type="caution">
    <text evidence="1">The sequence shown here is derived from an EMBL/GenBank/DDBJ whole genome shotgun (WGS) entry which is preliminary data.</text>
</comment>
<accession>A0A921ISV4</accession>
<evidence type="ECO:0000313" key="2">
    <source>
        <dbReference type="Proteomes" id="UP000753256"/>
    </source>
</evidence>
<dbReference type="Proteomes" id="UP000753256">
    <property type="component" value="Unassembled WGS sequence"/>
</dbReference>
<dbReference type="Pfam" id="PF11392">
    <property type="entry name" value="AllH"/>
    <property type="match status" value="1"/>
</dbReference>
<dbReference type="InterPro" id="IPR021530">
    <property type="entry name" value="AllH-like"/>
</dbReference>
<reference evidence="1" key="2">
    <citation type="submission" date="2021-09" db="EMBL/GenBank/DDBJ databases">
        <authorList>
            <person name="Gilroy R."/>
        </authorList>
    </citation>
    <scope>NUCLEOTIDE SEQUENCE</scope>
    <source>
        <strain evidence="1">ChiHjej13B12-9602</strain>
    </source>
</reference>